<protein>
    <submittedName>
        <fullName evidence="5">Penicillin acylase family protein</fullName>
    </submittedName>
</protein>
<dbReference type="InterPro" id="IPR043146">
    <property type="entry name" value="Penicillin_amidase_N_B-knob"/>
</dbReference>
<evidence type="ECO:0000313" key="6">
    <source>
        <dbReference type="Proteomes" id="UP001562065"/>
    </source>
</evidence>
<dbReference type="InterPro" id="IPR023343">
    <property type="entry name" value="Penicillin_amidase_dom1"/>
</dbReference>
<comment type="caution">
    <text evidence="5">The sequence shown here is derived from an EMBL/GenBank/DDBJ whole genome shotgun (WGS) entry which is preliminary data.</text>
</comment>
<dbReference type="PANTHER" id="PTHR34218">
    <property type="entry name" value="PEPTIDASE S45 PENICILLIN AMIDASE"/>
    <property type="match status" value="1"/>
</dbReference>
<keyword evidence="4" id="KW-0865">Zymogen</keyword>
<keyword evidence="3" id="KW-0378">Hydrolase</keyword>
<dbReference type="Gene3D" id="1.10.1400.10">
    <property type="match status" value="1"/>
</dbReference>
<evidence type="ECO:0000256" key="2">
    <source>
        <dbReference type="ARBA" id="ARBA00022729"/>
    </source>
</evidence>
<dbReference type="PROSITE" id="PS51257">
    <property type="entry name" value="PROKAR_LIPOPROTEIN"/>
    <property type="match status" value="1"/>
</dbReference>
<organism evidence="5 6">
    <name type="scientific">Isoalcanivorax beigongshangi</name>
    <dbReference type="NCBI Taxonomy" id="3238810"/>
    <lineage>
        <taxon>Bacteria</taxon>
        <taxon>Pseudomonadati</taxon>
        <taxon>Pseudomonadota</taxon>
        <taxon>Gammaproteobacteria</taxon>
        <taxon>Oceanospirillales</taxon>
        <taxon>Alcanivoracaceae</taxon>
        <taxon>Isoalcanivorax</taxon>
    </lineage>
</organism>
<evidence type="ECO:0000313" key="5">
    <source>
        <dbReference type="EMBL" id="MEY1663116.1"/>
    </source>
</evidence>
<comment type="similarity">
    <text evidence="1">Belongs to the peptidase S45 family.</text>
</comment>
<keyword evidence="6" id="KW-1185">Reference proteome</keyword>
<accession>A0ABV4AM57</accession>
<name>A0ABV4AM57_9GAMM</name>
<evidence type="ECO:0000256" key="4">
    <source>
        <dbReference type="ARBA" id="ARBA00023145"/>
    </source>
</evidence>
<keyword evidence="2" id="KW-0732">Signal</keyword>
<dbReference type="Gene3D" id="3.60.20.10">
    <property type="entry name" value="Glutamine Phosphoribosylpyrophosphate, subunit 1, domain 1"/>
    <property type="match status" value="1"/>
</dbReference>
<reference evidence="5 6" key="1">
    <citation type="submission" date="2024-07" db="EMBL/GenBank/DDBJ databases">
        <authorList>
            <person name="Ren Q."/>
        </authorList>
    </citation>
    <scope>NUCLEOTIDE SEQUENCE [LARGE SCALE GENOMIC DNA]</scope>
    <source>
        <strain evidence="5 6">REN37</strain>
    </source>
</reference>
<dbReference type="PANTHER" id="PTHR34218:SF3">
    <property type="entry name" value="ACYL-HOMOSERINE LACTONE ACYLASE PVDQ"/>
    <property type="match status" value="1"/>
</dbReference>
<dbReference type="InterPro" id="IPR002692">
    <property type="entry name" value="S45"/>
</dbReference>
<gene>
    <name evidence="5" type="ORF">AB5I84_13215</name>
</gene>
<dbReference type="Gene3D" id="1.10.439.10">
    <property type="entry name" value="Penicillin Amidohydrolase, domain 1"/>
    <property type="match status" value="1"/>
</dbReference>
<dbReference type="RefSeq" id="WP_369456389.1">
    <property type="nucleotide sequence ID" value="NZ_JBGCUO010000003.1"/>
</dbReference>
<dbReference type="InterPro" id="IPR043147">
    <property type="entry name" value="Penicillin_amidase_A-knob"/>
</dbReference>
<dbReference type="InterPro" id="IPR029055">
    <property type="entry name" value="Ntn_hydrolases_N"/>
</dbReference>
<evidence type="ECO:0000256" key="1">
    <source>
        <dbReference type="ARBA" id="ARBA00006586"/>
    </source>
</evidence>
<sequence length="779" mass="84656">MSSGNRAARAAGWAFAGLLAWGLAGCGSSSSSSPRPLYQATLERTEQGIPHITAKDYRGLGFGHGYAIAEDNLCVLADGYVTFRGERSQYFPATDRVPHQATFGQPPNLEADFFFRFVLNDAEIASFMAAQDTDLRHLSQGFAVGYNRYLGEFQRGEHAGRHQDCVGAPWLGEISEQDVFRRLLALNLAGSAANWVEAVSSALPPSAPSGAVAAVTALPEIDPGRFKVGQEEGIGSNTLSFGADATADGSAINFANPHWYLQGIDKFYQLHLRVPGKLDIAGASILGAPMVLMGFNNDVAWGHTVSTATRFTLYRLPLKPGEPTVYLQDGKEKSLVPEQVSVLVRRPDGSVETATRTLYRSEYGPMLNLSSFGLGWNDQQAFTLRDVNLENTRSFRNFFEFGQADSLDRFIGTIKSLVGIPWVNTSAASRESGEVLYSDVTAVPNVSDAHKDNCLVPVIGPLVMQRVPGVLVLDGSRSECDWATDQDSAVPGTFGPSNLPLLKTRDYVGNMNDSYWLSNPDQPLEGYAYIIGQEGTAQSLRTRLGHLMAAQRKRGEDSHGPSLASSETLRSMVLDSRNYSAELMKDEILAAVCGDAALADACAALAAWDNTGELDARGARLWSAFWVRMVKDAELYRVPFDAADPLNTPRGFNPDRAAAAATHLQAAVAELTDRGEPLDSALGEHQFMDMPGMQVPQYGGEGVEGYFTVLRNTYLHVVEFPAGAPVQAYTMLTNGVSSDPASPYYGEATQAYSDKQWLSFPYTEDEIRNRRVSIQELSQ</sequence>
<dbReference type="Pfam" id="PF01804">
    <property type="entry name" value="Penicil_amidase"/>
    <property type="match status" value="1"/>
</dbReference>
<dbReference type="EMBL" id="JBGCUO010000003">
    <property type="protein sequence ID" value="MEY1663116.1"/>
    <property type="molecule type" value="Genomic_DNA"/>
</dbReference>
<evidence type="ECO:0000256" key="3">
    <source>
        <dbReference type="ARBA" id="ARBA00022801"/>
    </source>
</evidence>
<dbReference type="SUPFAM" id="SSF56235">
    <property type="entry name" value="N-terminal nucleophile aminohydrolases (Ntn hydrolases)"/>
    <property type="match status" value="1"/>
</dbReference>
<proteinExistence type="inferred from homology"/>
<dbReference type="Proteomes" id="UP001562065">
    <property type="component" value="Unassembled WGS sequence"/>
</dbReference>
<dbReference type="Gene3D" id="2.30.120.10">
    <property type="match status" value="1"/>
</dbReference>